<dbReference type="Proteomes" id="UP001055439">
    <property type="component" value="Chromosome 6"/>
</dbReference>
<sequence>MRTGHLPCPLAPLRNHRSVQDSPSPLGRDSFASTSELPTSRFCCRRRIAQACENPLLSSRSGVAVKLPRLEIETDWPMTLLPRLRPRDDRDSD</sequence>
<dbReference type="AlphaFoldDB" id="A0A9E7GA06"/>
<evidence type="ECO:0000256" key="1">
    <source>
        <dbReference type="SAM" id="MobiDB-lite"/>
    </source>
</evidence>
<accession>A0A9E7GA06</accession>
<name>A0A9E7GA06_9LILI</name>
<keyword evidence="3" id="KW-1185">Reference proteome</keyword>
<protein>
    <submittedName>
        <fullName evidence="2">Uncharacterized protein</fullName>
    </submittedName>
</protein>
<organism evidence="2 3">
    <name type="scientific">Musa troglodytarum</name>
    <name type="common">fe'i banana</name>
    <dbReference type="NCBI Taxonomy" id="320322"/>
    <lineage>
        <taxon>Eukaryota</taxon>
        <taxon>Viridiplantae</taxon>
        <taxon>Streptophyta</taxon>
        <taxon>Embryophyta</taxon>
        <taxon>Tracheophyta</taxon>
        <taxon>Spermatophyta</taxon>
        <taxon>Magnoliopsida</taxon>
        <taxon>Liliopsida</taxon>
        <taxon>Zingiberales</taxon>
        <taxon>Musaceae</taxon>
        <taxon>Musa</taxon>
    </lineage>
</organism>
<feature type="region of interest" description="Disordered" evidence="1">
    <location>
        <begin position="1"/>
        <end position="35"/>
    </location>
</feature>
<evidence type="ECO:0000313" key="3">
    <source>
        <dbReference type="Proteomes" id="UP001055439"/>
    </source>
</evidence>
<gene>
    <name evidence="2" type="ORF">MUK42_34790</name>
</gene>
<dbReference type="EMBL" id="CP097508">
    <property type="protein sequence ID" value="URE08852.1"/>
    <property type="molecule type" value="Genomic_DNA"/>
</dbReference>
<evidence type="ECO:0000313" key="2">
    <source>
        <dbReference type="EMBL" id="URE08852.1"/>
    </source>
</evidence>
<proteinExistence type="predicted"/>
<dbReference type="OrthoDB" id="10525864at2759"/>
<reference evidence="2" key="1">
    <citation type="submission" date="2022-05" db="EMBL/GenBank/DDBJ databases">
        <title>The Musa troglodytarum L. genome provides insights into the mechanism of non-climacteric behaviour and enrichment of carotenoids.</title>
        <authorList>
            <person name="Wang J."/>
        </authorList>
    </citation>
    <scope>NUCLEOTIDE SEQUENCE</scope>
    <source>
        <tissue evidence="2">Leaf</tissue>
    </source>
</reference>